<dbReference type="PATRIC" id="fig|1698271.3.peg.141"/>
<dbReference type="EMBL" id="LHXV01000102">
    <property type="protein sequence ID" value="KXA99226.1"/>
    <property type="molecule type" value="Genomic_DNA"/>
</dbReference>
<evidence type="ECO:0000259" key="1">
    <source>
        <dbReference type="Pfam" id="PF01261"/>
    </source>
</evidence>
<organism evidence="2 3">
    <name type="scientific">candidate division MSBL1 archaeon SCGC-AAA259O05</name>
    <dbReference type="NCBI Taxonomy" id="1698271"/>
    <lineage>
        <taxon>Archaea</taxon>
        <taxon>Methanobacteriati</taxon>
        <taxon>Methanobacteriota</taxon>
        <taxon>candidate division MSBL1</taxon>
    </lineage>
</organism>
<protein>
    <submittedName>
        <fullName evidence="2">Xylose isomerase</fullName>
    </submittedName>
</protein>
<dbReference type="PANTHER" id="PTHR12110">
    <property type="entry name" value="HYDROXYPYRUVATE ISOMERASE"/>
    <property type="match status" value="1"/>
</dbReference>
<feature type="domain" description="Xylose isomerase-like TIM barrel" evidence="1">
    <location>
        <begin position="35"/>
        <end position="268"/>
    </location>
</feature>
<evidence type="ECO:0000313" key="2">
    <source>
        <dbReference type="EMBL" id="KXA99226.1"/>
    </source>
</evidence>
<proteinExistence type="predicted"/>
<sequence length="277" mass="32118">MKLGGPIHADFSNPEEWISYLSKEGYEAAYCPVDASKDEEKIEAYSKAAEKENVIIAEVGAWSNPISPEEETRKEAIEKCKEKLELADKIGARCCVNIAGSRGEKWDGPHHDNFAEETFQLIVETIREIIDYVEPKRTYYTLETMPWIYPNSPDEYLELLEEVDRDRFAVHFDPVNIICSPKRYFNHETLIKEFIEKIGPHIKSCHLKDIKLRKKLTVHLNEVRPGKGKLNFHLLLKEIDKLKQDLPVMLEHLSDEKEYRKAADHVRSIGEKLEINL</sequence>
<comment type="caution">
    <text evidence="2">The sequence shown here is derived from an EMBL/GenBank/DDBJ whole genome shotgun (WGS) entry which is preliminary data.</text>
</comment>
<dbReference type="PANTHER" id="PTHR12110:SF21">
    <property type="entry name" value="XYLOSE ISOMERASE-LIKE TIM BARREL DOMAIN-CONTAINING PROTEIN"/>
    <property type="match status" value="1"/>
</dbReference>
<dbReference type="Proteomes" id="UP000070344">
    <property type="component" value="Unassembled WGS sequence"/>
</dbReference>
<dbReference type="SUPFAM" id="SSF51658">
    <property type="entry name" value="Xylose isomerase-like"/>
    <property type="match status" value="1"/>
</dbReference>
<dbReference type="InterPro" id="IPR013022">
    <property type="entry name" value="Xyl_isomerase-like_TIM-brl"/>
</dbReference>
<keyword evidence="2" id="KW-0413">Isomerase</keyword>
<dbReference type="InterPro" id="IPR036237">
    <property type="entry name" value="Xyl_isomerase-like_sf"/>
</dbReference>
<keyword evidence="3" id="KW-1185">Reference proteome</keyword>
<name>A0A133UYE0_9EURY</name>
<dbReference type="InterPro" id="IPR050312">
    <property type="entry name" value="IolE/XylAMocC-like"/>
</dbReference>
<dbReference type="Pfam" id="PF01261">
    <property type="entry name" value="AP_endonuc_2"/>
    <property type="match status" value="1"/>
</dbReference>
<gene>
    <name evidence="2" type="ORF">AKJ41_05775</name>
</gene>
<dbReference type="AlphaFoldDB" id="A0A133UYE0"/>
<dbReference type="Gene3D" id="3.20.20.150">
    <property type="entry name" value="Divalent-metal-dependent TIM barrel enzymes"/>
    <property type="match status" value="1"/>
</dbReference>
<accession>A0A133UYE0</accession>
<evidence type="ECO:0000313" key="3">
    <source>
        <dbReference type="Proteomes" id="UP000070344"/>
    </source>
</evidence>
<dbReference type="GO" id="GO:0016853">
    <property type="term" value="F:isomerase activity"/>
    <property type="evidence" value="ECO:0007669"/>
    <property type="project" value="UniProtKB-KW"/>
</dbReference>
<reference evidence="2 3" key="1">
    <citation type="journal article" date="2016" name="Sci. Rep.">
        <title>Metabolic traits of an uncultured archaeal lineage -MSBL1- from brine pools of the Red Sea.</title>
        <authorList>
            <person name="Mwirichia R."/>
            <person name="Alam I."/>
            <person name="Rashid M."/>
            <person name="Vinu M."/>
            <person name="Ba-Alawi W."/>
            <person name="Anthony Kamau A."/>
            <person name="Kamanda Ngugi D."/>
            <person name="Goker M."/>
            <person name="Klenk H.P."/>
            <person name="Bajic V."/>
            <person name="Stingl U."/>
        </authorList>
    </citation>
    <scope>NUCLEOTIDE SEQUENCE [LARGE SCALE GENOMIC DNA]</scope>
    <source>
        <strain evidence="2">SCGC-AAA259O05</strain>
    </source>
</reference>